<protein>
    <recommendedName>
        <fullName evidence="4">DUF3592 domain-containing protein</fullName>
    </recommendedName>
</protein>
<dbReference type="RefSeq" id="WP_143061412.1">
    <property type="nucleotide sequence ID" value="NZ_FNYS01000006.1"/>
</dbReference>
<evidence type="ECO:0008006" key="4">
    <source>
        <dbReference type="Google" id="ProtNLM"/>
    </source>
</evidence>
<dbReference type="EMBL" id="FNYS01000006">
    <property type="protein sequence ID" value="SEI89736.1"/>
    <property type="molecule type" value="Genomic_DNA"/>
</dbReference>
<accession>A0A1H6UDQ9</accession>
<evidence type="ECO:0000313" key="3">
    <source>
        <dbReference type="Proteomes" id="UP000183077"/>
    </source>
</evidence>
<name>A0A1H6UDQ9_9FLAO</name>
<feature type="transmembrane region" description="Helical" evidence="1">
    <location>
        <begin position="134"/>
        <end position="158"/>
    </location>
</feature>
<sequence>MTLSSSRVLGWSIGITFLFLIFFAPAFCPLILGSLMVYYTVHYALFLRNISKYGKEDTGKIVSYQKGNKGYKVPLIEFEINGTVIVKTPYFYASTDLSKLMTYSDDINKSIGIIYDPKDFEKFVIKSESGFNNLVLFLFGMVGLLFIVIGLAQLLNFINIDGL</sequence>
<dbReference type="AlphaFoldDB" id="A0A1H6UDQ9"/>
<keyword evidence="1" id="KW-0472">Membrane</keyword>
<keyword evidence="1" id="KW-1133">Transmembrane helix</keyword>
<dbReference type="GeneID" id="82256954"/>
<keyword evidence="1" id="KW-0812">Transmembrane</keyword>
<evidence type="ECO:0000313" key="2">
    <source>
        <dbReference type="EMBL" id="SEI89736.1"/>
    </source>
</evidence>
<organism evidence="2 3">
    <name type="scientific">Myroides marinus</name>
    <dbReference type="NCBI Taxonomy" id="703342"/>
    <lineage>
        <taxon>Bacteria</taxon>
        <taxon>Pseudomonadati</taxon>
        <taxon>Bacteroidota</taxon>
        <taxon>Flavobacteriia</taxon>
        <taxon>Flavobacteriales</taxon>
        <taxon>Flavobacteriaceae</taxon>
        <taxon>Myroides</taxon>
    </lineage>
</organism>
<proteinExistence type="predicted"/>
<reference evidence="2 3" key="1">
    <citation type="submission" date="2016-10" db="EMBL/GenBank/DDBJ databases">
        <authorList>
            <person name="de Groot N.N."/>
        </authorList>
    </citation>
    <scope>NUCLEOTIDE SEQUENCE [LARGE SCALE GENOMIC DNA]</scope>
    <source>
        <strain evidence="2 3">DSM 23048</strain>
    </source>
</reference>
<evidence type="ECO:0000256" key="1">
    <source>
        <dbReference type="SAM" id="Phobius"/>
    </source>
</evidence>
<gene>
    <name evidence="2" type="ORF">SAMN04488018_106160</name>
</gene>
<dbReference type="Proteomes" id="UP000183077">
    <property type="component" value="Unassembled WGS sequence"/>
</dbReference>
<feature type="transmembrane region" description="Helical" evidence="1">
    <location>
        <begin position="12"/>
        <end position="39"/>
    </location>
</feature>